<dbReference type="InterPro" id="IPR013783">
    <property type="entry name" value="Ig-like_fold"/>
</dbReference>
<dbReference type="AlphaFoldDB" id="A0A9J6CSX6"/>
<sequence>MLIIEDLTVSGLGMVHVTIPNAIQSGRNAILTCDYELENDDLYSVKWYKGKREFFRYTAKEIPSIKIFKFPGIQVDVQSSNASRIVLNNVVPQISGKFSCEVSADAPSFQTHIVSGELQVVEFPEQNPTIDDIKQYYSVGDYLETNCTSNSSIPPAMLEWWINDVPAHIEHSIKYATIVDPISSRETSILGLRLPLTNEHFYQGRLKLQCIARIYDIYEKDVTRYVEEQYPRILANSDNGGVHFSFISDRDAAGLRLPLTNEHFYQGRLKLQCIARIYDIYEKDVTRYVEEQYPRILANSDNGGVHFSFISDRDAAGEKTKHFLIV</sequence>
<dbReference type="SUPFAM" id="SSF48726">
    <property type="entry name" value="Immunoglobulin"/>
    <property type="match status" value="1"/>
</dbReference>
<keyword evidence="3" id="KW-1185">Reference proteome</keyword>
<evidence type="ECO:0000313" key="3">
    <source>
        <dbReference type="Proteomes" id="UP001107558"/>
    </source>
</evidence>
<dbReference type="GO" id="GO:0008045">
    <property type="term" value="P:motor neuron axon guidance"/>
    <property type="evidence" value="ECO:0007669"/>
    <property type="project" value="TreeGrafter"/>
</dbReference>
<reference evidence="2" key="1">
    <citation type="submission" date="2021-03" db="EMBL/GenBank/DDBJ databases">
        <title>Chromosome level genome of the anhydrobiotic midge Polypedilum vanderplanki.</title>
        <authorList>
            <person name="Yoshida Y."/>
            <person name="Kikawada T."/>
            <person name="Gusev O."/>
        </authorList>
    </citation>
    <scope>NUCLEOTIDE SEQUENCE</scope>
    <source>
        <strain evidence="2">NIAS01</strain>
        <tissue evidence="2">Whole body or cell culture</tissue>
    </source>
</reference>
<name>A0A9J6CSX6_POLVA</name>
<feature type="domain" description="Ig-like" evidence="1">
    <location>
        <begin position="23"/>
        <end position="115"/>
    </location>
</feature>
<evidence type="ECO:0000313" key="2">
    <source>
        <dbReference type="EMBL" id="KAG5684691.1"/>
    </source>
</evidence>
<dbReference type="EMBL" id="JADBJN010000001">
    <property type="protein sequence ID" value="KAG5684691.1"/>
    <property type="molecule type" value="Genomic_DNA"/>
</dbReference>
<dbReference type="PANTHER" id="PTHR21261">
    <property type="entry name" value="BEAT PROTEIN"/>
    <property type="match status" value="1"/>
</dbReference>
<dbReference type="InterPro" id="IPR007110">
    <property type="entry name" value="Ig-like_dom"/>
</dbReference>
<dbReference type="PROSITE" id="PS50835">
    <property type="entry name" value="IG_LIKE"/>
    <property type="match status" value="1"/>
</dbReference>
<dbReference type="PANTHER" id="PTHR21261:SF8">
    <property type="entry name" value="BEATEN PATH IA, ISOFORM B-RELATED"/>
    <property type="match status" value="1"/>
</dbReference>
<dbReference type="Gene3D" id="2.60.40.10">
    <property type="entry name" value="Immunoglobulins"/>
    <property type="match status" value="1"/>
</dbReference>
<dbReference type="InterPro" id="IPR036179">
    <property type="entry name" value="Ig-like_dom_sf"/>
</dbReference>
<dbReference type="Proteomes" id="UP001107558">
    <property type="component" value="Chromosome 1"/>
</dbReference>
<proteinExistence type="predicted"/>
<organism evidence="2 3">
    <name type="scientific">Polypedilum vanderplanki</name>
    <name type="common">Sleeping chironomid midge</name>
    <dbReference type="NCBI Taxonomy" id="319348"/>
    <lineage>
        <taxon>Eukaryota</taxon>
        <taxon>Metazoa</taxon>
        <taxon>Ecdysozoa</taxon>
        <taxon>Arthropoda</taxon>
        <taxon>Hexapoda</taxon>
        <taxon>Insecta</taxon>
        <taxon>Pterygota</taxon>
        <taxon>Neoptera</taxon>
        <taxon>Endopterygota</taxon>
        <taxon>Diptera</taxon>
        <taxon>Nematocera</taxon>
        <taxon>Chironomoidea</taxon>
        <taxon>Chironomidae</taxon>
        <taxon>Chironominae</taxon>
        <taxon>Polypedilum</taxon>
        <taxon>Polypedilum</taxon>
    </lineage>
</organism>
<accession>A0A9J6CSX6</accession>
<comment type="caution">
    <text evidence="2">The sequence shown here is derived from an EMBL/GenBank/DDBJ whole genome shotgun (WGS) entry which is preliminary data.</text>
</comment>
<dbReference type="OrthoDB" id="6333371at2759"/>
<gene>
    <name evidence="2" type="ORF">PVAND_013907</name>
</gene>
<protein>
    <recommendedName>
        <fullName evidence="1">Ig-like domain-containing protein</fullName>
    </recommendedName>
</protein>
<evidence type="ECO:0000259" key="1">
    <source>
        <dbReference type="PROSITE" id="PS50835"/>
    </source>
</evidence>
<dbReference type="FunFam" id="2.60.40.10:FF:000437">
    <property type="entry name" value="Beat-IIIc, isoform A"/>
    <property type="match status" value="1"/>
</dbReference>